<feature type="compositionally biased region" description="Low complexity" evidence="1">
    <location>
        <begin position="12"/>
        <end position="37"/>
    </location>
</feature>
<accession>A0A4T0GCM9</accession>
<feature type="compositionally biased region" description="Low complexity" evidence="1">
    <location>
        <begin position="156"/>
        <end position="165"/>
    </location>
</feature>
<feature type="region of interest" description="Disordered" evidence="1">
    <location>
        <begin position="1"/>
        <end position="100"/>
    </location>
</feature>
<gene>
    <name evidence="2" type="ORF">E3P90_02718</name>
</gene>
<feature type="compositionally biased region" description="Polar residues" evidence="1">
    <location>
        <begin position="1"/>
        <end position="11"/>
    </location>
</feature>
<dbReference type="Proteomes" id="UP000306954">
    <property type="component" value="Unassembled WGS sequence"/>
</dbReference>
<feature type="compositionally biased region" description="Polar residues" evidence="1">
    <location>
        <begin position="52"/>
        <end position="61"/>
    </location>
</feature>
<feature type="region of interest" description="Disordered" evidence="1">
    <location>
        <begin position="272"/>
        <end position="346"/>
    </location>
</feature>
<proteinExistence type="predicted"/>
<protein>
    <recommendedName>
        <fullName evidence="4">RRM Nup35-type domain-containing protein</fullName>
    </recommendedName>
</protein>
<dbReference type="EMBL" id="SPOF01000028">
    <property type="protein sequence ID" value="TIB10766.1"/>
    <property type="molecule type" value="Genomic_DNA"/>
</dbReference>
<reference evidence="2 3" key="1">
    <citation type="submission" date="2019-03" db="EMBL/GenBank/DDBJ databases">
        <title>Sequencing 23 genomes of Wallemia ichthyophaga.</title>
        <authorList>
            <person name="Gostincar C."/>
        </authorList>
    </citation>
    <scope>NUCLEOTIDE SEQUENCE [LARGE SCALE GENOMIC DNA]</scope>
    <source>
        <strain evidence="2 3">EXF-8621</strain>
    </source>
</reference>
<evidence type="ECO:0008006" key="4">
    <source>
        <dbReference type="Google" id="ProtNLM"/>
    </source>
</evidence>
<organism evidence="2 3">
    <name type="scientific">Wallemia ichthyophaga</name>
    <dbReference type="NCBI Taxonomy" id="245174"/>
    <lineage>
        <taxon>Eukaryota</taxon>
        <taxon>Fungi</taxon>
        <taxon>Dikarya</taxon>
        <taxon>Basidiomycota</taxon>
        <taxon>Wallemiomycotina</taxon>
        <taxon>Wallemiomycetes</taxon>
        <taxon>Wallemiales</taxon>
        <taxon>Wallemiaceae</taxon>
        <taxon>Wallemia</taxon>
    </lineage>
</organism>
<dbReference type="AlphaFoldDB" id="A0A4T0GCM9"/>
<feature type="compositionally biased region" description="Polar residues" evidence="1">
    <location>
        <begin position="307"/>
        <end position="344"/>
    </location>
</feature>
<name>A0A4T0GCM9_WALIC</name>
<evidence type="ECO:0000313" key="3">
    <source>
        <dbReference type="Proteomes" id="UP000306954"/>
    </source>
</evidence>
<sequence length="357" mass="37894">MFNSPLTFNDLSRSTQTPAQSSSTSQSAQTANSESTSYLPGYLSSAARGSSIPVSTPPRQETQSSHAHSSSQQSLSRSPLSTSQSSAHHTPNQSVNHSVSGGAFGAGSLFGSISTPLSKSPRNSLYGRLEDDQEAPPTMFLQDEDNVHQFQSDTGNAAANTAAKAPSQHANAPSAKQIHNLTPWHHAPQPTRIHAPLETRSVTFFGIGDNLRARMMDVFIPQFGQVESVSDGVNWIDAVFADTLAASRAIKWNGVKVDDLGGVMLGVKLTHGGSEEHAQSAPPSQHHDSKHLTPLPPSQAFKPSPKPQSSTASLRTMFNSPSANKSSNEYGISAQQVQPQQSGSSWGGKLADLIFGF</sequence>
<feature type="compositionally biased region" description="Low complexity" evidence="1">
    <location>
        <begin position="62"/>
        <end position="87"/>
    </location>
</feature>
<feature type="compositionally biased region" description="Polar residues" evidence="1">
    <location>
        <begin position="88"/>
        <end position="97"/>
    </location>
</feature>
<evidence type="ECO:0000256" key="1">
    <source>
        <dbReference type="SAM" id="MobiDB-lite"/>
    </source>
</evidence>
<evidence type="ECO:0000313" key="2">
    <source>
        <dbReference type="EMBL" id="TIB10766.1"/>
    </source>
</evidence>
<feature type="region of interest" description="Disordered" evidence="1">
    <location>
        <begin position="155"/>
        <end position="174"/>
    </location>
</feature>
<comment type="caution">
    <text evidence="2">The sequence shown here is derived from an EMBL/GenBank/DDBJ whole genome shotgun (WGS) entry which is preliminary data.</text>
</comment>